<evidence type="ECO:0000256" key="2">
    <source>
        <dbReference type="ARBA" id="ARBA00023136"/>
    </source>
</evidence>
<dbReference type="GO" id="GO:0005911">
    <property type="term" value="C:cell-cell junction"/>
    <property type="evidence" value="ECO:0007669"/>
    <property type="project" value="TreeGrafter"/>
</dbReference>
<dbReference type="InterPro" id="IPR003006">
    <property type="entry name" value="Ig/MHC_CS"/>
</dbReference>
<name>A0A3Q8S4G1_AMBME</name>
<sequence>MALRLLHWLCLFQALCRLHAWAGSPVLFLQNHSGPVLEGDNVTLECLTIDGDEMSGYTFQKYSKWMKTWVTLDKPNTIRCWYYEVNITRENGRLLLHIHDMQPSKVGPYRCVARDNGNSSTSHLDANATTSDNLTIPFYYISEMNIFRLNFWCGAVGSKEFVDEGYDVELRCRVETESSQQAIYEWSRKGDDWIIASNTLKLKEISKDQAGTYTCQARHPVLFNLVKSMSVELEVRKPAPGLSAKFWNAMPRSFPSLLALFIGIPAAVLLLIILIISLVIGRRRANNRKKPLIDEPEQRSPIYKGSQESLPSRVGDTQPLVI</sequence>
<keyword evidence="5" id="KW-0393">Immunoglobulin domain</keyword>
<dbReference type="PROSITE" id="PS00290">
    <property type="entry name" value="IG_MHC"/>
    <property type="match status" value="1"/>
</dbReference>
<dbReference type="PANTHER" id="PTHR11640:SF164">
    <property type="entry name" value="MAM DOMAIN-CONTAINING GLYCOSYLPHOSPHATIDYLINOSITOL ANCHOR PROTEIN 1"/>
    <property type="match status" value="1"/>
</dbReference>
<feature type="transmembrane region" description="Helical" evidence="7">
    <location>
        <begin position="257"/>
        <end position="280"/>
    </location>
</feature>
<evidence type="ECO:0000256" key="7">
    <source>
        <dbReference type="SAM" id="Phobius"/>
    </source>
</evidence>
<evidence type="ECO:0000313" key="10">
    <source>
        <dbReference type="EMBL" id="AZK16916.1"/>
    </source>
</evidence>
<dbReference type="InterPro" id="IPR013151">
    <property type="entry name" value="Immunoglobulin_dom"/>
</dbReference>
<comment type="subcellular location">
    <subcellularLocation>
        <location evidence="1">Membrane</location>
        <topology evidence="1">Single-pass type I membrane protein</topology>
    </subcellularLocation>
</comment>
<accession>A0A3Q8S4G1</accession>
<feature type="signal peptide" evidence="8">
    <location>
        <begin position="1"/>
        <end position="22"/>
    </location>
</feature>
<dbReference type="InterPro" id="IPR051275">
    <property type="entry name" value="Cell_adhesion_signaling"/>
</dbReference>
<dbReference type="RefSeq" id="XP_069496986.1">
    <property type="nucleotide sequence ID" value="XM_069640885.1"/>
</dbReference>
<feature type="chain" id="PRO_5018650201" evidence="8">
    <location>
        <begin position="23"/>
        <end position="322"/>
    </location>
</feature>
<dbReference type="Pfam" id="PF00047">
    <property type="entry name" value="ig"/>
    <property type="match status" value="1"/>
</dbReference>
<dbReference type="InterPro" id="IPR036179">
    <property type="entry name" value="Ig-like_dom_sf"/>
</dbReference>
<organism evidence="10">
    <name type="scientific">Ambystoma mexicanum</name>
    <name type="common">Axolotl</name>
    <dbReference type="NCBI Taxonomy" id="8296"/>
    <lineage>
        <taxon>Eukaryota</taxon>
        <taxon>Metazoa</taxon>
        <taxon>Chordata</taxon>
        <taxon>Craniata</taxon>
        <taxon>Vertebrata</taxon>
        <taxon>Euteleostomi</taxon>
        <taxon>Amphibia</taxon>
        <taxon>Batrachia</taxon>
        <taxon>Caudata</taxon>
        <taxon>Salamandroidea</taxon>
        <taxon>Ambystomatidae</taxon>
        <taxon>Ambystoma</taxon>
    </lineage>
</organism>
<dbReference type="InterPro" id="IPR003598">
    <property type="entry name" value="Ig_sub2"/>
</dbReference>
<dbReference type="EMBL" id="MG865738">
    <property type="protein sequence ID" value="AZK16916.1"/>
    <property type="molecule type" value="mRNA"/>
</dbReference>
<feature type="region of interest" description="Disordered" evidence="6">
    <location>
        <begin position="291"/>
        <end position="322"/>
    </location>
</feature>
<protein>
    <submittedName>
        <fullName evidence="10">C-Answer</fullName>
    </submittedName>
</protein>
<feature type="domain" description="Ig-like" evidence="9">
    <location>
        <begin position="25"/>
        <end position="129"/>
    </location>
</feature>
<evidence type="ECO:0000256" key="3">
    <source>
        <dbReference type="ARBA" id="ARBA00023157"/>
    </source>
</evidence>
<reference evidence="10" key="1">
    <citation type="submission" date="2018-01" db="EMBL/GenBank/DDBJ databases">
        <title>Novel FGF signaling modulator c-Answer revealed by bioinformatic screening of genes present only in well regenerating animals.</title>
        <authorList>
            <person name="Korotkova D.D."/>
            <person name="Lyubetsky V.A."/>
            <person name="Ivanova A.S."/>
            <person name="Rubanov L.I."/>
            <person name="Seliverstov A.V."/>
            <person name="Zverkov O.A."/>
            <person name="Tereshina M.B."/>
            <person name="Zaraisky A.G."/>
        </authorList>
    </citation>
    <scope>NUCLEOTIDE SEQUENCE</scope>
</reference>
<dbReference type="PANTHER" id="PTHR11640">
    <property type="entry name" value="NEPHRIN"/>
    <property type="match status" value="1"/>
</dbReference>
<dbReference type="SMART" id="SM00409">
    <property type="entry name" value="IG"/>
    <property type="match status" value="2"/>
</dbReference>
<evidence type="ECO:0000256" key="6">
    <source>
        <dbReference type="SAM" id="MobiDB-lite"/>
    </source>
</evidence>
<dbReference type="GO" id="GO:0050839">
    <property type="term" value="F:cell adhesion molecule binding"/>
    <property type="evidence" value="ECO:0007669"/>
    <property type="project" value="TreeGrafter"/>
</dbReference>
<dbReference type="InterPro" id="IPR003599">
    <property type="entry name" value="Ig_sub"/>
</dbReference>
<keyword evidence="7" id="KW-0812">Transmembrane</keyword>
<dbReference type="InterPro" id="IPR013783">
    <property type="entry name" value="Ig-like_fold"/>
</dbReference>
<dbReference type="AlphaFoldDB" id="A0A3Q8S4G1"/>
<dbReference type="SMART" id="SM00408">
    <property type="entry name" value="IGc2"/>
    <property type="match status" value="2"/>
</dbReference>
<keyword evidence="7" id="KW-1133">Transmembrane helix</keyword>
<dbReference type="SUPFAM" id="SSF48726">
    <property type="entry name" value="Immunoglobulin"/>
    <property type="match status" value="2"/>
</dbReference>
<dbReference type="Gene3D" id="2.60.40.10">
    <property type="entry name" value="Immunoglobulins"/>
    <property type="match status" value="2"/>
</dbReference>
<evidence type="ECO:0000256" key="4">
    <source>
        <dbReference type="ARBA" id="ARBA00023180"/>
    </source>
</evidence>
<evidence type="ECO:0000256" key="8">
    <source>
        <dbReference type="SAM" id="SignalP"/>
    </source>
</evidence>
<dbReference type="GeneID" id="138530138"/>
<dbReference type="GO" id="GO:0005886">
    <property type="term" value="C:plasma membrane"/>
    <property type="evidence" value="ECO:0007669"/>
    <property type="project" value="TreeGrafter"/>
</dbReference>
<feature type="domain" description="Ig-like" evidence="9">
    <location>
        <begin position="137"/>
        <end position="232"/>
    </location>
</feature>
<keyword evidence="2 7" id="KW-0472">Membrane</keyword>
<keyword evidence="4" id="KW-0325">Glycoprotein</keyword>
<dbReference type="Pfam" id="PF13927">
    <property type="entry name" value="Ig_3"/>
    <property type="match status" value="1"/>
</dbReference>
<dbReference type="InterPro" id="IPR007110">
    <property type="entry name" value="Ig-like_dom"/>
</dbReference>
<keyword evidence="8" id="KW-0732">Signal</keyword>
<evidence type="ECO:0000256" key="1">
    <source>
        <dbReference type="ARBA" id="ARBA00004479"/>
    </source>
</evidence>
<dbReference type="PROSITE" id="PS50835">
    <property type="entry name" value="IG_LIKE"/>
    <property type="match status" value="2"/>
</dbReference>
<keyword evidence="3" id="KW-1015">Disulfide bond</keyword>
<evidence type="ECO:0000256" key="5">
    <source>
        <dbReference type="ARBA" id="ARBA00023319"/>
    </source>
</evidence>
<dbReference type="CDD" id="cd00096">
    <property type="entry name" value="Ig"/>
    <property type="match status" value="1"/>
</dbReference>
<proteinExistence type="evidence at transcript level"/>
<dbReference type="GO" id="GO:0098609">
    <property type="term" value="P:cell-cell adhesion"/>
    <property type="evidence" value="ECO:0007669"/>
    <property type="project" value="TreeGrafter"/>
</dbReference>
<evidence type="ECO:0000259" key="9">
    <source>
        <dbReference type="PROSITE" id="PS50835"/>
    </source>
</evidence>